<feature type="transmembrane region" description="Helical" evidence="11">
    <location>
        <begin position="46"/>
        <end position="65"/>
    </location>
</feature>
<evidence type="ECO:0008006" key="14">
    <source>
        <dbReference type="Google" id="ProtNLM"/>
    </source>
</evidence>
<dbReference type="InterPro" id="IPR001425">
    <property type="entry name" value="Arc/bac/fun_rhodopsins"/>
</dbReference>
<reference evidence="12" key="2">
    <citation type="journal article" date="2023" name="IMA Fungus">
        <title>Comparative genomic study of the Penicillium genus elucidates a diverse pangenome and 15 lateral gene transfer events.</title>
        <authorList>
            <person name="Petersen C."/>
            <person name="Sorensen T."/>
            <person name="Nielsen M.R."/>
            <person name="Sondergaard T.E."/>
            <person name="Sorensen J.L."/>
            <person name="Fitzpatrick D.A."/>
            <person name="Frisvad J.C."/>
            <person name="Nielsen K.L."/>
        </authorList>
    </citation>
    <scope>NUCLEOTIDE SEQUENCE</scope>
    <source>
        <strain evidence="12">IBT 30761</strain>
    </source>
</reference>
<dbReference type="Proteomes" id="UP001149074">
    <property type="component" value="Unassembled WGS sequence"/>
</dbReference>
<evidence type="ECO:0000256" key="4">
    <source>
        <dbReference type="ARBA" id="ARBA00022606"/>
    </source>
</evidence>
<keyword evidence="8" id="KW-0157">Chromophore</keyword>
<keyword evidence="9 11" id="KW-0472">Membrane</keyword>
<dbReference type="GO" id="GO:0005886">
    <property type="term" value="C:plasma membrane"/>
    <property type="evidence" value="ECO:0007669"/>
    <property type="project" value="TreeGrafter"/>
</dbReference>
<protein>
    <recommendedName>
        <fullName evidence="14">Opsin</fullName>
    </recommendedName>
</protein>
<keyword evidence="3" id="KW-0600">Photoreceptor protein</keyword>
<evidence type="ECO:0000256" key="11">
    <source>
        <dbReference type="SAM" id="Phobius"/>
    </source>
</evidence>
<sequence length="303" mass="33019">MMLPNPDEFPTGTLPSWPPANSIDPIPTVIPGEPIFQELQTTGKRTLWVVTVLMGLTSLVFYTLAARAPLSKRIFHTLSAFITTISFITYLALSTGQGSDYVFQNIVNHHKHVPNTEDEYFRQVLWLRYLNWALSTPLILTNFALVSGVPGANLVSSIVANWVMLASGLLGTYAGHTKVRWVWLVVSCVAYLTVLHHGGFHAHRASLNKDAQTRRFFGALAGSTLTVFALFPIALAAGPLALKLSVDTETVIFAVQDIFTQGLIGYWLLLAHDSSPGITVHIGGFWSNGVGNEGAIHLPEEGA</sequence>
<keyword evidence="5 11" id="KW-0812">Transmembrane</keyword>
<dbReference type="PANTHER" id="PTHR28286">
    <property type="match status" value="1"/>
</dbReference>
<dbReference type="GO" id="GO:0005783">
    <property type="term" value="C:endoplasmic reticulum"/>
    <property type="evidence" value="ECO:0007669"/>
    <property type="project" value="TreeGrafter"/>
</dbReference>
<dbReference type="FunFam" id="1.20.1070.10:FF:000160">
    <property type="entry name" value="Related to Opsin-1"/>
    <property type="match status" value="1"/>
</dbReference>
<dbReference type="PANTHER" id="PTHR28286:SF2">
    <property type="entry name" value="BACTERIORHODOPSIN _OPSIN, NOPA (EUROFUNG)"/>
    <property type="match status" value="1"/>
</dbReference>
<dbReference type="OrthoDB" id="10261467at2759"/>
<comment type="caution">
    <text evidence="12">The sequence shown here is derived from an EMBL/GenBank/DDBJ whole genome shotgun (WGS) entry which is preliminary data.</text>
</comment>
<name>A0A9W9KLB6_9EURO</name>
<comment type="subcellular location">
    <subcellularLocation>
        <location evidence="1">Membrane</location>
        <topology evidence="1">Multi-pass membrane protein</topology>
    </subcellularLocation>
</comment>
<dbReference type="RefSeq" id="XP_056477729.1">
    <property type="nucleotide sequence ID" value="XM_056614757.1"/>
</dbReference>
<keyword evidence="13" id="KW-1185">Reference proteome</keyword>
<evidence type="ECO:0000256" key="2">
    <source>
        <dbReference type="ARBA" id="ARBA00008130"/>
    </source>
</evidence>
<dbReference type="GO" id="GO:0009881">
    <property type="term" value="F:photoreceptor activity"/>
    <property type="evidence" value="ECO:0007669"/>
    <property type="project" value="UniProtKB-KW"/>
</dbReference>
<dbReference type="EMBL" id="JAPQKI010000003">
    <property type="protein sequence ID" value="KAJ5109618.1"/>
    <property type="molecule type" value="Genomic_DNA"/>
</dbReference>
<keyword evidence="4" id="KW-0716">Sensory transduction</keyword>
<dbReference type="Pfam" id="PF01036">
    <property type="entry name" value="Bac_rhodopsin"/>
    <property type="match status" value="1"/>
</dbReference>
<dbReference type="PRINTS" id="PR00251">
    <property type="entry name" value="BACTRLOPSIN"/>
</dbReference>
<evidence type="ECO:0000256" key="9">
    <source>
        <dbReference type="ARBA" id="ARBA00023136"/>
    </source>
</evidence>
<keyword evidence="10" id="KW-0675">Receptor</keyword>
<comment type="similarity">
    <text evidence="2">Belongs to the archaeal/bacterial/fungal opsin family.</text>
</comment>
<dbReference type="SUPFAM" id="SSF81321">
    <property type="entry name" value="Family A G protein-coupled receptor-like"/>
    <property type="match status" value="1"/>
</dbReference>
<dbReference type="GO" id="GO:0007602">
    <property type="term" value="P:phototransduction"/>
    <property type="evidence" value="ECO:0007669"/>
    <property type="project" value="UniProtKB-KW"/>
</dbReference>
<dbReference type="AlphaFoldDB" id="A0A9W9KLB6"/>
<dbReference type="SMART" id="SM01021">
    <property type="entry name" value="Bac_rhodopsin"/>
    <property type="match status" value="1"/>
</dbReference>
<feature type="transmembrane region" description="Helical" evidence="11">
    <location>
        <begin position="179"/>
        <end position="195"/>
    </location>
</feature>
<feature type="transmembrane region" description="Helical" evidence="11">
    <location>
        <begin position="250"/>
        <end position="269"/>
    </location>
</feature>
<evidence type="ECO:0000256" key="7">
    <source>
        <dbReference type="ARBA" id="ARBA00022989"/>
    </source>
</evidence>
<feature type="transmembrane region" description="Helical" evidence="11">
    <location>
        <begin position="74"/>
        <end position="93"/>
    </location>
</feature>
<keyword evidence="7 11" id="KW-1133">Transmembrane helix</keyword>
<evidence type="ECO:0000256" key="1">
    <source>
        <dbReference type="ARBA" id="ARBA00004141"/>
    </source>
</evidence>
<proteinExistence type="inferred from homology"/>
<dbReference type="Gene3D" id="1.20.1070.10">
    <property type="entry name" value="Rhodopsin 7-helix transmembrane proteins"/>
    <property type="match status" value="1"/>
</dbReference>
<dbReference type="CDD" id="cd15028">
    <property type="entry name" value="7tm_Opsin-1_euk"/>
    <property type="match status" value="1"/>
</dbReference>
<evidence type="ECO:0000256" key="6">
    <source>
        <dbReference type="ARBA" id="ARBA00022925"/>
    </source>
</evidence>
<dbReference type="GeneID" id="81353736"/>
<gene>
    <name evidence="12" type="ORF">N7532_002263</name>
</gene>
<keyword evidence="6" id="KW-0681">Retinal protein</keyword>
<evidence type="ECO:0000256" key="8">
    <source>
        <dbReference type="ARBA" id="ARBA00022991"/>
    </source>
</evidence>
<organism evidence="12 13">
    <name type="scientific">Penicillium argentinense</name>
    <dbReference type="NCBI Taxonomy" id="1131581"/>
    <lineage>
        <taxon>Eukaryota</taxon>
        <taxon>Fungi</taxon>
        <taxon>Dikarya</taxon>
        <taxon>Ascomycota</taxon>
        <taxon>Pezizomycotina</taxon>
        <taxon>Eurotiomycetes</taxon>
        <taxon>Eurotiomycetidae</taxon>
        <taxon>Eurotiales</taxon>
        <taxon>Aspergillaceae</taxon>
        <taxon>Penicillium</taxon>
    </lineage>
</organism>
<evidence type="ECO:0000256" key="5">
    <source>
        <dbReference type="ARBA" id="ARBA00022692"/>
    </source>
</evidence>
<feature type="transmembrane region" description="Helical" evidence="11">
    <location>
        <begin position="216"/>
        <end position="238"/>
    </location>
</feature>
<feature type="transmembrane region" description="Helical" evidence="11">
    <location>
        <begin position="129"/>
        <end position="147"/>
    </location>
</feature>
<evidence type="ECO:0000256" key="10">
    <source>
        <dbReference type="ARBA" id="ARBA00023170"/>
    </source>
</evidence>
<reference evidence="12" key="1">
    <citation type="submission" date="2022-11" db="EMBL/GenBank/DDBJ databases">
        <authorList>
            <person name="Petersen C."/>
        </authorList>
    </citation>
    <scope>NUCLEOTIDE SEQUENCE</scope>
    <source>
        <strain evidence="12">IBT 30761</strain>
    </source>
</reference>
<accession>A0A9W9KLB6</accession>
<evidence type="ECO:0000313" key="12">
    <source>
        <dbReference type="EMBL" id="KAJ5109618.1"/>
    </source>
</evidence>
<feature type="transmembrane region" description="Helical" evidence="11">
    <location>
        <begin position="154"/>
        <end position="173"/>
    </location>
</feature>
<evidence type="ECO:0000256" key="3">
    <source>
        <dbReference type="ARBA" id="ARBA00022543"/>
    </source>
</evidence>
<evidence type="ECO:0000313" key="13">
    <source>
        <dbReference type="Proteomes" id="UP001149074"/>
    </source>
</evidence>